<dbReference type="InterPro" id="IPR050807">
    <property type="entry name" value="TransReg_Diox_bact_type"/>
</dbReference>
<dbReference type="GO" id="GO:0003677">
    <property type="term" value="F:DNA binding"/>
    <property type="evidence" value="ECO:0007669"/>
    <property type="project" value="UniProtKB-KW"/>
</dbReference>
<evidence type="ECO:0000313" key="4">
    <source>
        <dbReference type="Proteomes" id="UP000198928"/>
    </source>
</evidence>
<evidence type="ECO:0000313" key="3">
    <source>
        <dbReference type="EMBL" id="SFL04731.1"/>
    </source>
</evidence>
<dbReference type="Proteomes" id="UP000198928">
    <property type="component" value="Unassembled WGS sequence"/>
</dbReference>
<dbReference type="Pfam" id="PF01381">
    <property type="entry name" value="HTH_3"/>
    <property type="match status" value="1"/>
</dbReference>
<sequence length="66" mass="7350">MDGASIRELRHSRGMTQEEFAAAVGTSRFMVNRWEAGVHRPNLESLKKIAQATGKPLGEIVEEVKK</sequence>
<dbReference type="SUPFAM" id="SSF47413">
    <property type="entry name" value="lambda repressor-like DNA-binding domains"/>
    <property type="match status" value="1"/>
</dbReference>
<name>A0A1I4EKN4_9ACTN</name>
<gene>
    <name evidence="3" type="ORF">SAMN05192584_11264</name>
</gene>
<dbReference type="GO" id="GO:0005829">
    <property type="term" value="C:cytosol"/>
    <property type="evidence" value="ECO:0007669"/>
    <property type="project" value="TreeGrafter"/>
</dbReference>
<dbReference type="CDD" id="cd00093">
    <property type="entry name" value="HTH_XRE"/>
    <property type="match status" value="1"/>
</dbReference>
<keyword evidence="4" id="KW-1185">Reference proteome</keyword>
<keyword evidence="1 3" id="KW-0238">DNA-binding</keyword>
<organism evidence="3 4">
    <name type="scientific">Streptomyces pini</name>
    <dbReference type="NCBI Taxonomy" id="1520580"/>
    <lineage>
        <taxon>Bacteria</taxon>
        <taxon>Bacillati</taxon>
        <taxon>Actinomycetota</taxon>
        <taxon>Actinomycetes</taxon>
        <taxon>Kitasatosporales</taxon>
        <taxon>Streptomycetaceae</taxon>
        <taxon>Streptomyces</taxon>
    </lineage>
</organism>
<evidence type="ECO:0000256" key="1">
    <source>
        <dbReference type="ARBA" id="ARBA00023125"/>
    </source>
</evidence>
<dbReference type="SMART" id="SM00530">
    <property type="entry name" value="HTH_XRE"/>
    <property type="match status" value="1"/>
</dbReference>
<dbReference type="InterPro" id="IPR010982">
    <property type="entry name" value="Lambda_DNA-bd_dom_sf"/>
</dbReference>
<reference evidence="4" key="1">
    <citation type="submission" date="2016-10" db="EMBL/GenBank/DDBJ databases">
        <authorList>
            <person name="Varghese N."/>
            <person name="Submissions S."/>
        </authorList>
    </citation>
    <scope>NUCLEOTIDE SEQUENCE [LARGE SCALE GENOMIC DNA]</scope>
    <source>
        <strain evidence="4">PL19</strain>
    </source>
</reference>
<dbReference type="EMBL" id="FOSG01000012">
    <property type="protein sequence ID" value="SFL04731.1"/>
    <property type="molecule type" value="Genomic_DNA"/>
</dbReference>
<protein>
    <submittedName>
        <fullName evidence="3">DNA-binding transcriptional regulator, XRE-family HTH domain</fullName>
    </submittedName>
</protein>
<accession>A0A1I4EKN4</accession>
<dbReference type="InterPro" id="IPR001387">
    <property type="entry name" value="Cro/C1-type_HTH"/>
</dbReference>
<dbReference type="PANTHER" id="PTHR46797:SF1">
    <property type="entry name" value="METHYLPHOSPHONATE SYNTHASE"/>
    <property type="match status" value="1"/>
</dbReference>
<dbReference type="GO" id="GO:0003700">
    <property type="term" value="F:DNA-binding transcription factor activity"/>
    <property type="evidence" value="ECO:0007669"/>
    <property type="project" value="TreeGrafter"/>
</dbReference>
<dbReference type="PROSITE" id="PS50943">
    <property type="entry name" value="HTH_CROC1"/>
    <property type="match status" value="1"/>
</dbReference>
<feature type="domain" description="HTH cro/C1-type" evidence="2">
    <location>
        <begin position="6"/>
        <end position="60"/>
    </location>
</feature>
<evidence type="ECO:0000259" key="2">
    <source>
        <dbReference type="PROSITE" id="PS50943"/>
    </source>
</evidence>
<dbReference type="PANTHER" id="PTHR46797">
    <property type="entry name" value="HTH-TYPE TRANSCRIPTIONAL REGULATOR"/>
    <property type="match status" value="1"/>
</dbReference>
<dbReference type="RefSeq" id="WP_281253937.1">
    <property type="nucleotide sequence ID" value="NZ_FOSG01000012.1"/>
</dbReference>
<proteinExistence type="predicted"/>
<dbReference type="AlphaFoldDB" id="A0A1I4EKN4"/>
<dbReference type="Gene3D" id="1.10.260.40">
    <property type="entry name" value="lambda repressor-like DNA-binding domains"/>
    <property type="match status" value="1"/>
</dbReference>